<evidence type="ECO:0000259" key="1">
    <source>
        <dbReference type="PROSITE" id="PS50234"/>
    </source>
</evidence>
<dbReference type="PROSITE" id="PS50234">
    <property type="entry name" value="VWFA"/>
    <property type="match status" value="1"/>
</dbReference>
<accession>A0A2H5XFP5</accession>
<dbReference type="InterPro" id="IPR036465">
    <property type="entry name" value="vWFA_dom_sf"/>
</dbReference>
<name>A0A2H5XFP5_9BACT</name>
<organism evidence="2 3">
    <name type="scientific">Candidatus Fervidibacter japonicus</name>
    <dbReference type="NCBI Taxonomy" id="2035412"/>
    <lineage>
        <taxon>Bacteria</taxon>
        <taxon>Candidatus Fervidibacterota</taxon>
        <taxon>Candidatus Fervidibacter</taxon>
    </lineage>
</organism>
<protein>
    <recommendedName>
        <fullName evidence="1">VWFA domain-containing protein</fullName>
    </recommendedName>
</protein>
<reference evidence="3" key="1">
    <citation type="submission" date="2017-09" db="EMBL/GenBank/DDBJ databases">
        <title>Metaegenomics of thermophilic ammonia-oxidizing enrichment culture.</title>
        <authorList>
            <person name="Kato S."/>
            <person name="Suzuki K."/>
        </authorList>
    </citation>
    <scope>NUCLEOTIDE SEQUENCE [LARGE SCALE GENOMIC DNA]</scope>
</reference>
<evidence type="ECO:0000313" key="3">
    <source>
        <dbReference type="Proteomes" id="UP000236173"/>
    </source>
</evidence>
<dbReference type="Gene3D" id="3.40.50.410">
    <property type="entry name" value="von Willebrand factor, type A domain"/>
    <property type="match status" value="1"/>
</dbReference>
<dbReference type="SMART" id="SM00327">
    <property type="entry name" value="VWA"/>
    <property type="match status" value="1"/>
</dbReference>
<comment type="caution">
    <text evidence="2">The sequence shown here is derived from an EMBL/GenBank/DDBJ whole genome shotgun (WGS) entry which is preliminary data.</text>
</comment>
<proteinExistence type="predicted"/>
<dbReference type="SUPFAM" id="SSF53300">
    <property type="entry name" value="vWA-like"/>
    <property type="match status" value="1"/>
</dbReference>
<sequence>MHLEVQVSTPYLPAQTAVRLVGVLFTVTDIPAATAPLRLIVVVDKSESMMLPMVTAEQLELLRRKGILRQTVRDGVTVWEYSGAMVPELANAPRGVDFVKDALRQVMERLTNADEFALIAFAAFARTVIPLSSGAQRRALLRELDQLETLELGQETRLSVGLQEALNQLHRASSEGLVNRIVVLTDGFAQDESDCYTVAAQAAAQGVAISTLGLGAQFNDELMTALADRTGGDAEWVPDPSRIPEAMAQEFERARHIGAPQAQLLLTLSQGVEVRRAYRVQPTLAPAPAQVVGDRMIAVQLGDLVAGQTAQVLTELLAPPRPAGVFRLAQAALRWRTTAGWQQSAPTDVLVTYTADAAQSAFVNPVVARAMEMVAAANLQTRALRDLQMGDVVAATKRLEAAATRLLNLGERAKAQETLKLAQQLQQGGQITPEQTKRLRYQTRRLS</sequence>
<dbReference type="InterPro" id="IPR051266">
    <property type="entry name" value="CLCR"/>
</dbReference>
<dbReference type="Proteomes" id="UP000236173">
    <property type="component" value="Unassembled WGS sequence"/>
</dbReference>
<dbReference type="PANTHER" id="PTHR10579">
    <property type="entry name" value="CALCIUM-ACTIVATED CHLORIDE CHANNEL REGULATOR"/>
    <property type="match status" value="1"/>
</dbReference>
<evidence type="ECO:0000313" key="2">
    <source>
        <dbReference type="EMBL" id="GBC99995.1"/>
    </source>
</evidence>
<dbReference type="PANTHER" id="PTHR10579:SF43">
    <property type="entry name" value="ZINC FINGER (C3HC4-TYPE RING FINGER) FAMILY PROTEIN"/>
    <property type="match status" value="1"/>
</dbReference>
<dbReference type="Pfam" id="PF00092">
    <property type="entry name" value="VWA"/>
    <property type="match status" value="1"/>
</dbReference>
<gene>
    <name evidence="2" type="ORF">HRbin17_02528</name>
</gene>
<feature type="domain" description="VWFA" evidence="1">
    <location>
        <begin position="74"/>
        <end position="251"/>
    </location>
</feature>
<dbReference type="InterPro" id="IPR002035">
    <property type="entry name" value="VWF_A"/>
</dbReference>
<dbReference type="EMBL" id="BEHT01000046">
    <property type="protein sequence ID" value="GBC99995.1"/>
    <property type="molecule type" value="Genomic_DNA"/>
</dbReference>
<dbReference type="AlphaFoldDB" id="A0A2H5XFP5"/>